<protein>
    <submittedName>
        <fullName evidence="1">Uncharacterized protein</fullName>
    </submittedName>
</protein>
<sequence length="43" mass="4982">MAARASLKNKAKKIIAREIPEYIFNPPLDFKSKYKAKKMLNSK</sequence>
<name>X1J643_9ZZZZ</name>
<organism evidence="1">
    <name type="scientific">marine sediment metagenome</name>
    <dbReference type="NCBI Taxonomy" id="412755"/>
    <lineage>
        <taxon>unclassified sequences</taxon>
        <taxon>metagenomes</taxon>
        <taxon>ecological metagenomes</taxon>
    </lineage>
</organism>
<gene>
    <name evidence="1" type="ORF">S03H2_67598</name>
</gene>
<reference evidence="1" key="1">
    <citation type="journal article" date="2014" name="Front. Microbiol.">
        <title>High frequency of phylogenetically diverse reductive dehalogenase-homologous genes in deep subseafloor sedimentary metagenomes.</title>
        <authorList>
            <person name="Kawai M."/>
            <person name="Futagami T."/>
            <person name="Toyoda A."/>
            <person name="Takaki Y."/>
            <person name="Nishi S."/>
            <person name="Hori S."/>
            <person name="Arai W."/>
            <person name="Tsubouchi T."/>
            <person name="Morono Y."/>
            <person name="Uchiyama I."/>
            <person name="Ito T."/>
            <person name="Fujiyama A."/>
            <person name="Inagaki F."/>
            <person name="Takami H."/>
        </authorList>
    </citation>
    <scope>NUCLEOTIDE SEQUENCE</scope>
    <source>
        <strain evidence="1">Expedition CK06-06</strain>
    </source>
</reference>
<dbReference type="AlphaFoldDB" id="X1J643"/>
<proteinExistence type="predicted"/>
<dbReference type="EMBL" id="BARU01044287">
    <property type="protein sequence ID" value="GAH76970.1"/>
    <property type="molecule type" value="Genomic_DNA"/>
</dbReference>
<comment type="caution">
    <text evidence="1">The sequence shown here is derived from an EMBL/GenBank/DDBJ whole genome shotgun (WGS) entry which is preliminary data.</text>
</comment>
<evidence type="ECO:0000313" key="1">
    <source>
        <dbReference type="EMBL" id="GAH76970.1"/>
    </source>
</evidence>
<accession>X1J643</accession>